<evidence type="ECO:0000313" key="5">
    <source>
        <dbReference type="Proteomes" id="UP000596742"/>
    </source>
</evidence>
<feature type="transmembrane region" description="Helical" evidence="1">
    <location>
        <begin position="7"/>
        <end position="24"/>
    </location>
</feature>
<dbReference type="AlphaFoldDB" id="A0A8B6DV92"/>
<organism evidence="4 5">
    <name type="scientific">Mytilus galloprovincialis</name>
    <name type="common">Mediterranean mussel</name>
    <dbReference type="NCBI Taxonomy" id="29158"/>
    <lineage>
        <taxon>Eukaryota</taxon>
        <taxon>Metazoa</taxon>
        <taxon>Spiralia</taxon>
        <taxon>Lophotrochozoa</taxon>
        <taxon>Mollusca</taxon>
        <taxon>Bivalvia</taxon>
        <taxon>Autobranchia</taxon>
        <taxon>Pteriomorphia</taxon>
        <taxon>Mytilida</taxon>
        <taxon>Mytiloidea</taxon>
        <taxon>Mytilidae</taxon>
        <taxon>Mytilinae</taxon>
        <taxon>Mytilus</taxon>
    </lineage>
</organism>
<dbReference type="Proteomes" id="UP000596742">
    <property type="component" value="Unassembled WGS sequence"/>
</dbReference>
<gene>
    <name evidence="4" type="ORF">MGAL_10B022375</name>
    <name evidence="3" type="ORF">MGAL_10B032258</name>
</gene>
<evidence type="ECO:0000259" key="2">
    <source>
        <dbReference type="Pfam" id="PF05050"/>
    </source>
</evidence>
<feature type="domain" description="Methyltransferase FkbM" evidence="2">
    <location>
        <begin position="151"/>
        <end position="320"/>
    </location>
</feature>
<dbReference type="Gene3D" id="3.40.50.150">
    <property type="entry name" value="Vaccinia Virus protein VP39"/>
    <property type="match status" value="1"/>
</dbReference>
<sequence length="349" mass="39789">MAAIKQICITIGVLFLFCIIYMIITSPGSIPDDTKFETVTLSDTIGMMIKDSKSNTQQNLNVRKTERRNICVWSHDLLGVWHPRMDICKSVHKDTVTTLVTPFGNLPIHVHDPQKDIWVSRRIINTGSFDKDKILTISKFMESDPNLNFIDIGANLGTYSLSFAKLGRKVIAIDALNLNVQKLCASVNQSHFEDVYLIMNAVSSRHETVSLGADDKNFGGTFIDQNADYIKSVKGKTVSGRHYSNISTIVLDDLLTLPFINLFPKVFIKMDIEGFEHKALERAYQFFDKIFVQGIQIEWIFHRNKSSGQIIVNFLEQHAFIPYNPTDLRQLRKSSMGNWPTQDVIWLRK</sequence>
<keyword evidence="1" id="KW-1133">Transmembrane helix</keyword>
<evidence type="ECO:0000313" key="4">
    <source>
        <dbReference type="EMBL" id="VDI24261.1"/>
    </source>
</evidence>
<dbReference type="InterPro" id="IPR029063">
    <property type="entry name" value="SAM-dependent_MTases_sf"/>
</dbReference>
<accession>A0A8B6DV92</accession>
<dbReference type="SUPFAM" id="SSF53335">
    <property type="entry name" value="S-adenosyl-L-methionine-dependent methyltransferases"/>
    <property type="match status" value="1"/>
</dbReference>
<dbReference type="EMBL" id="UYJE01004010">
    <property type="protein sequence ID" value="VDI24261.1"/>
    <property type="molecule type" value="Genomic_DNA"/>
</dbReference>
<dbReference type="InterPro" id="IPR006342">
    <property type="entry name" value="FkbM_mtfrase"/>
</dbReference>
<evidence type="ECO:0000256" key="1">
    <source>
        <dbReference type="SAM" id="Phobius"/>
    </source>
</evidence>
<comment type="caution">
    <text evidence="4">The sequence shown here is derived from an EMBL/GenBank/DDBJ whole genome shotgun (WGS) entry which is preliminary data.</text>
</comment>
<dbReference type="InterPro" id="IPR052514">
    <property type="entry name" value="SAM-dependent_MTase"/>
</dbReference>
<evidence type="ECO:0000313" key="3">
    <source>
        <dbReference type="EMBL" id="VDI02844.1"/>
    </source>
</evidence>
<keyword evidence="5" id="KW-1185">Reference proteome</keyword>
<proteinExistence type="predicted"/>
<dbReference type="OrthoDB" id="430136at2759"/>
<name>A0A8B6DV92_MYTGA</name>
<keyword evidence="1" id="KW-0472">Membrane</keyword>
<dbReference type="Pfam" id="PF05050">
    <property type="entry name" value="Methyltransf_21"/>
    <property type="match status" value="1"/>
</dbReference>
<dbReference type="PANTHER" id="PTHR34203">
    <property type="entry name" value="METHYLTRANSFERASE, FKBM FAMILY PROTEIN"/>
    <property type="match status" value="1"/>
</dbReference>
<protein>
    <recommendedName>
        <fullName evidence="2">Methyltransferase FkbM domain-containing protein</fullName>
    </recommendedName>
</protein>
<dbReference type="NCBIfam" id="TIGR01444">
    <property type="entry name" value="fkbM_fam"/>
    <property type="match status" value="1"/>
</dbReference>
<keyword evidence="1" id="KW-0812">Transmembrane</keyword>
<dbReference type="PANTHER" id="PTHR34203:SF15">
    <property type="entry name" value="SLL1173 PROTEIN"/>
    <property type="match status" value="1"/>
</dbReference>
<dbReference type="EMBL" id="UYJE01001524">
    <property type="protein sequence ID" value="VDI02844.1"/>
    <property type="molecule type" value="Genomic_DNA"/>
</dbReference>
<reference evidence="4" key="1">
    <citation type="submission" date="2018-11" db="EMBL/GenBank/DDBJ databases">
        <authorList>
            <person name="Alioto T."/>
            <person name="Alioto T."/>
        </authorList>
    </citation>
    <scope>NUCLEOTIDE SEQUENCE</scope>
</reference>